<evidence type="ECO:0000256" key="2">
    <source>
        <dbReference type="ARBA" id="ARBA00022801"/>
    </source>
</evidence>
<feature type="region of interest" description="Disordered" evidence="3">
    <location>
        <begin position="405"/>
        <end position="430"/>
    </location>
</feature>
<dbReference type="InterPro" id="IPR006866">
    <property type="entry name" value="DUF627_N"/>
</dbReference>
<dbReference type="Gene3D" id="1.25.40.10">
    <property type="entry name" value="Tetratricopeptide repeat domain"/>
    <property type="match status" value="1"/>
</dbReference>
<evidence type="ECO:0000256" key="1">
    <source>
        <dbReference type="ARBA" id="ARBA00022786"/>
    </source>
</evidence>
<feature type="region of interest" description="Disordered" evidence="3">
    <location>
        <begin position="814"/>
        <end position="834"/>
    </location>
</feature>
<name>A0ABQ8HBX2_9ROSI</name>
<feature type="compositionally biased region" description="Basic residues" evidence="3">
    <location>
        <begin position="1"/>
        <end position="15"/>
    </location>
</feature>
<dbReference type="PROSITE" id="PS00028">
    <property type="entry name" value="ZINC_FINGER_C2H2_1"/>
    <property type="match status" value="1"/>
</dbReference>
<dbReference type="InterPro" id="IPR052398">
    <property type="entry name" value="Ubiquitin_hydrolase_53/54"/>
</dbReference>
<organism evidence="5 6">
    <name type="scientific">Xanthoceras sorbifolium</name>
    <dbReference type="NCBI Taxonomy" id="99658"/>
    <lineage>
        <taxon>Eukaryota</taxon>
        <taxon>Viridiplantae</taxon>
        <taxon>Streptophyta</taxon>
        <taxon>Embryophyta</taxon>
        <taxon>Tracheophyta</taxon>
        <taxon>Spermatophyta</taxon>
        <taxon>Magnoliopsida</taxon>
        <taxon>eudicotyledons</taxon>
        <taxon>Gunneridae</taxon>
        <taxon>Pentapetalae</taxon>
        <taxon>rosids</taxon>
        <taxon>malvids</taxon>
        <taxon>Sapindales</taxon>
        <taxon>Sapindaceae</taxon>
        <taxon>Xanthoceroideae</taxon>
        <taxon>Xanthoceras</taxon>
    </lineage>
</organism>
<keyword evidence="2" id="KW-0378">Hydrolase</keyword>
<keyword evidence="6" id="KW-1185">Reference proteome</keyword>
<dbReference type="EMBL" id="JAFEMO010000012">
    <property type="protein sequence ID" value="KAH7553996.1"/>
    <property type="molecule type" value="Genomic_DNA"/>
</dbReference>
<dbReference type="InterPro" id="IPR013087">
    <property type="entry name" value="Znf_C2H2_type"/>
</dbReference>
<dbReference type="Pfam" id="PF04780">
    <property type="entry name" value="DUF629"/>
    <property type="match status" value="1"/>
</dbReference>
<comment type="caution">
    <text evidence="5">The sequence shown here is derived from an EMBL/GenBank/DDBJ whole genome shotgun (WGS) entry which is preliminary data.</text>
</comment>
<feature type="region of interest" description="Disordered" evidence="3">
    <location>
        <begin position="858"/>
        <end position="877"/>
    </location>
</feature>
<evidence type="ECO:0000259" key="4">
    <source>
        <dbReference type="PROSITE" id="PS00028"/>
    </source>
</evidence>
<dbReference type="PANTHER" id="PTHR22975:SF9">
    <property type="entry name" value="ECHINUS SPLICE FORM 3"/>
    <property type="match status" value="1"/>
</dbReference>
<feature type="compositionally biased region" description="Polar residues" evidence="3">
    <location>
        <begin position="859"/>
        <end position="869"/>
    </location>
</feature>
<reference evidence="5 6" key="1">
    <citation type="submission" date="2021-02" db="EMBL/GenBank/DDBJ databases">
        <title>Plant Genome Project.</title>
        <authorList>
            <person name="Zhang R.-G."/>
        </authorList>
    </citation>
    <scope>NUCLEOTIDE SEQUENCE [LARGE SCALE GENOMIC DNA]</scope>
    <source>
        <tissue evidence="5">Leaves</tissue>
    </source>
</reference>
<dbReference type="InterPro" id="IPR006865">
    <property type="entry name" value="DUF629"/>
</dbReference>
<keyword evidence="1" id="KW-0833">Ubl conjugation pathway</keyword>
<dbReference type="SUPFAM" id="SSF48452">
    <property type="entry name" value="TPR-like"/>
    <property type="match status" value="1"/>
</dbReference>
<accession>A0ABQ8HBX2</accession>
<evidence type="ECO:0000256" key="3">
    <source>
        <dbReference type="SAM" id="MobiDB-lite"/>
    </source>
</evidence>
<dbReference type="InterPro" id="IPR011990">
    <property type="entry name" value="TPR-like_helical_dom_sf"/>
</dbReference>
<feature type="compositionally biased region" description="Basic and acidic residues" evidence="3">
    <location>
        <begin position="418"/>
        <end position="430"/>
    </location>
</feature>
<dbReference type="PANTHER" id="PTHR22975">
    <property type="entry name" value="UBIQUITIN SPECIFIC PROTEINASE"/>
    <property type="match status" value="1"/>
</dbReference>
<feature type="region of interest" description="Disordered" evidence="3">
    <location>
        <begin position="1"/>
        <end position="36"/>
    </location>
</feature>
<protein>
    <recommendedName>
        <fullName evidence="4">C2H2-type domain-containing protein</fullName>
    </recommendedName>
</protein>
<evidence type="ECO:0000313" key="6">
    <source>
        <dbReference type="Proteomes" id="UP000827721"/>
    </source>
</evidence>
<evidence type="ECO:0000313" key="5">
    <source>
        <dbReference type="EMBL" id="KAH7553996.1"/>
    </source>
</evidence>
<feature type="compositionally biased region" description="Polar residues" evidence="3">
    <location>
        <begin position="16"/>
        <end position="26"/>
    </location>
</feature>
<feature type="domain" description="C2H2-type" evidence="4">
    <location>
        <begin position="320"/>
        <end position="341"/>
    </location>
</feature>
<dbReference type="Pfam" id="PF04781">
    <property type="entry name" value="DUF627"/>
    <property type="match status" value="1"/>
</dbReference>
<sequence length="877" mass="99832">MCKKKRSSASQRHKQPPSSTTTVDQPSQPPTSAVEPVDPVIKGAILRAVTALKSGEHEKALNFIKESVSCHPLSGHLHHVEGMVHQSLANYGDKDSDEKVKHLENGVCSAQLAVELLPKSIRCSSLLAHLFYQLASFNQEWERAIEVCKCALKIENSTDSGFGELFGEDVSDESRTEDEKQTIMIWLQDAERKNLEFAEAANREDKEKEGGEVEDINRVVMAMDRRKKQFKAITRVCSALKQKLIDISRKKFDWDDDKIVEYKRFWSSSLSDEKKRGFQKVNIEELEKHFKSLKCQLAVDHLSEAINFAKKNETFKFRECYDCVKKFGDYAAYRHHFWEEHWTDTAWKLASDFDIGSKSADMIANCVWKPVDAAEATKIIVNHTKSESCSTSDSELGTKKDLDECKSSSVGKAPGKTSKSDNNEPSKTSTDDLKWAFCDDTERAEILVRIRGIFELLLKNNCLASSHVSWAIEFTRDQFESTIPLSLFRNHDLETPQIICCLGASQLTEALEFLRDVAHNCGLSEGAEMDSSMDAKLSGDLFNERIDFNKDYSCLLWQELQGAPDDTDSFDAVVEDDGSTIILAVEREDDVFSDSYDIVSWLHVGSDFGETLEAWTRLRDFQREQAMKFLKMFDEELLLIAALCDRHIKLSNKLKAVQEVGSMIVEEIKMAEKSPEHQTQQFLDLIKMRRAEIQEIDVSVKTELEVIYEVLEEALVVLNLDESGSEECFVEDEWKEEDNAIKKATRRLKMQLLKDLSLLDAVVLRSVGALGQYERELASISVYDYRSIIVPMMKSFLQATDDSKYFELHQKGAEQDTDNPNTQNEDFHDNSKQLSISDEERILNEYLENQRRFEDEASLNVNVSSSGLTNEDDDSNE</sequence>
<gene>
    <name evidence="5" type="ORF">JRO89_XS12G0092000</name>
</gene>
<dbReference type="Proteomes" id="UP000827721">
    <property type="component" value="Unassembled WGS sequence"/>
</dbReference>
<proteinExistence type="predicted"/>